<dbReference type="InterPro" id="IPR040420">
    <property type="entry name" value="At1g76660-like"/>
</dbReference>
<name>A0A2C9WBQ9_MANES</name>
<feature type="compositionally biased region" description="Low complexity" evidence="1">
    <location>
        <begin position="100"/>
        <end position="116"/>
    </location>
</feature>
<reference evidence="2" key="1">
    <citation type="submission" date="2016-02" db="EMBL/GenBank/DDBJ databases">
        <title>WGS assembly of Manihot esculenta.</title>
        <authorList>
            <person name="Bredeson J.V."/>
            <person name="Prochnik S.E."/>
            <person name="Lyons J.B."/>
            <person name="Schmutz J."/>
            <person name="Grimwood J."/>
            <person name="Vrebalov J."/>
            <person name="Bart R.S."/>
            <person name="Amuge T."/>
            <person name="Ferguson M.E."/>
            <person name="Green R."/>
            <person name="Putnam N."/>
            <person name="Stites J."/>
            <person name="Rounsley S."/>
            <person name="Rokhsar D.S."/>
        </authorList>
    </citation>
    <scope>NUCLEOTIDE SEQUENCE [LARGE SCALE GENOMIC DNA]</scope>
    <source>
        <tissue evidence="2">Leaf</tissue>
    </source>
</reference>
<feature type="compositionally biased region" description="Polar residues" evidence="1">
    <location>
        <begin position="359"/>
        <end position="380"/>
    </location>
</feature>
<evidence type="ECO:0000313" key="2">
    <source>
        <dbReference type="EMBL" id="OAY56490.1"/>
    </source>
</evidence>
<dbReference type="STRING" id="3983.A0A2C9WBQ9"/>
<feature type="compositionally biased region" description="Pro residues" evidence="1">
    <location>
        <begin position="85"/>
        <end position="99"/>
    </location>
</feature>
<feature type="region of interest" description="Disordered" evidence="1">
    <location>
        <begin position="341"/>
        <end position="457"/>
    </location>
</feature>
<dbReference type="AlphaFoldDB" id="A0A2C9WBQ9"/>
<dbReference type="EMBL" id="CM004388">
    <property type="protein sequence ID" value="OAY56490.1"/>
    <property type="molecule type" value="Genomic_DNA"/>
</dbReference>
<accession>A0A2C9WBQ9</accession>
<evidence type="ECO:0008006" key="3">
    <source>
        <dbReference type="Google" id="ProtNLM"/>
    </source>
</evidence>
<organism evidence="2">
    <name type="scientific">Manihot esculenta</name>
    <name type="common">Cassava</name>
    <name type="synonym">Jatropha manihot</name>
    <dbReference type="NCBI Taxonomy" id="3983"/>
    <lineage>
        <taxon>Eukaryota</taxon>
        <taxon>Viridiplantae</taxon>
        <taxon>Streptophyta</taxon>
        <taxon>Embryophyta</taxon>
        <taxon>Tracheophyta</taxon>
        <taxon>Spermatophyta</taxon>
        <taxon>Magnoliopsida</taxon>
        <taxon>eudicotyledons</taxon>
        <taxon>Gunneridae</taxon>
        <taxon>Pentapetalae</taxon>
        <taxon>rosids</taxon>
        <taxon>fabids</taxon>
        <taxon>Malpighiales</taxon>
        <taxon>Euphorbiaceae</taxon>
        <taxon>Crotonoideae</taxon>
        <taxon>Manihoteae</taxon>
        <taxon>Manihot</taxon>
    </lineage>
</organism>
<proteinExistence type="predicted"/>
<dbReference type="PANTHER" id="PTHR31798:SF2">
    <property type="entry name" value="HYDROXYPROLINE-RICH GLYCOPROTEIN FAMILY PROTEIN"/>
    <property type="match status" value="1"/>
</dbReference>
<gene>
    <name evidence="2" type="ORF">MANES_02G020800</name>
</gene>
<feature type="region of interest" description="Disordered" evidence="1">
    <location>
        <begin position="68"/>
        <end position="119"/>
    </location>
</feature>
<evidence type="ECO:0000256" key="1">
    <source>
        <dbReference type="SAM" id="MobiDB-lite"/>
    </source>
</evidence>
<sequence>MRAVNGHSRPSNDALHTINAAASAIASAENRVPQATVQKRRWGSCWNVYWCFGYHRHRKRISHAALVPETSAPGNDSSVAENPTQAPPITLPFVAPPSSPASFLQSEPPSASQSPAGTMSHTSISANIYSPSGPASIFAIGPYAHETQLVSPPVFSTFTTEPSTAPFTPPPESVHLTTPSSPEVPFAQLLDPSIRNGEAGLQFPLSNYEFQSYQFYPGSPVGQLISPSSGISGSGTSSPFPDGELSAGGTHLLDFRLANPPKLLNLDKLSTHEWGSRQGSGTLTPDAARSTSCSFPLDRQFSDFTSQSHSDHGNQNDEVAERRVSFELAVEDVLRCAEQKTSSPVEVRPDSMEHGTTAAKENSTEIVNNFDSRVGETSNETAEKASTDGERAAQHQKHRSITLGSLKEFNFDNADGGDSHKPNTGPDWWANGSESDVGKEDGVSKNWSFPVMQPSVG</sequence>
<dbReference type="PANTHER" id="PTHR31798">
    <property type="entry name" value="HYDROXYPROLINE-RICH GLYCOPROTEIN-LIKE"/>
    <property type="match status" value="1"/>
</dbReference>
<feature type="compositionally biased region" description="Basic and acidic residues" evidence="1">
    <location>
        <begin position="381"/>
        <end position="393"/>
    </location>
</feature>
<feature type="compositionally biased region" description="Polar residues" evidence="1">
    <location>
        <begin position="72"/>
        <end position="84"/>
    </location>
</feature>
<protein>
    <recommendedName>
        <fullName evidence="3">Hydroxyproline-rich glycoprotein family protein</fullName>
    </recommendedName>
</protein>